<organism evidence="1 2">
    <name type="scientific">Maribacter litopenaei</name>
    <dbReference type="NCBI Taxonomy" id="2976127"/>
    <lineage>
        <taxon>Bacteria</taxon>
        <taxon>Pseudomonadati</taxon>
        <taxon>Bacteroidota</taxon>
        <taxon>Flavobacteriia</taxon>
        <taxon>Flavobacteriales</taxon>
        <taxon>Flavobacteriaceae</taxon>
        <taxon>Maribacter</taxon>
    </lineage>
</organism>
<dbReference type="RefSeq" id="WP_260571271.1">
    <property type="nucleotide sequence ID" value="NZ_CP104205.1"/>
</dbReference>
<reference evidence="1" key="1">
    <citation type="submission" date="2022-09" db="EMBL/GenBank/DDBJ databases">
        <title>Maribacter litopenaei sp. nov., isolated from the intestinal tract of the Pacific White Shrimp, Litopenaeus vannamei.</title>
        <authorList>
            <person name="Kim S.Y."/>
            <person name="Hwang C.Y."/>
        </authorList>
    </citation>
    <scope>NUCLEOTIDE SEQUENCE</scope>
    <source>
        <strain evidence="1">HL-LV01</strain>
    </source>
</reference>
<dbReference type="EMBL" id="CP104205">
    <property type="protein sequence ID" value="UWX53760.1"/>
    <property type="molecule type" value="Genomic_DNA"/>
</dbReference>
<proteinExistence type="predicted"/>
<evidence type="ECO:0000313" key="2">
    <source>
        <dbReference type="Proteomes" id="UP001059209"/>
    </source>
</evidence>
<evidence type="ECO:0000313" key="1">
    <source>
        <dbReference type="EMBL" id="UWX53760.1"/>
    </source>
</evidence>
<gene>
    <name evidence="1" type="ORF">NYZ99_11465</name>
</gene>
<name>A0ABY5Y5K2_9FLAO</name>
<dbReference type="Proteomes" id="UP001059209">
    <property type="component" value="Chromosome"/>
</dbReference>
<sequence>MAGTWKYEVETDFSQSANNAFGGSSIAEVFIKNYAMEGLGEDTDDEAVSADRVVINMKTIQNEMKFDITEFVVPAGKEVELVRTMWILCSTIGDRSTGYQRKGGCRCRQIGRRSQWSNSKLCTQNVGSIICDRIGKSGSNSYASF</sequence>
<keyword evidence="2" id="KW-1185">Reference proteome</keyword>
<protein>
    <submittedName>
        <fullName evidence="1">Uncharacterized protein</fullName>
    </submittedName>
</protein>
<accession>A0ABY5Y5K2</accession>